<evidence type="ECO:0000259" key="13">
    <source>
        <dbReference type="Pfam" id="PF03639"/>
    </source>
</evidence>
<comment type="subcellular location">
    <subcellularLocation>
        <location evidence="2">Chromosome</location>
        <location evidence="2">Telomere</location>
    </subcellularLocation>
</comment>
<keyword evidence="17" id="KW-1185">Reference proteome</keyword>
<dbReference type="PROSITE" id="PS52008">
    <property type="entry name" value="GH81"/>
    <property type="match status" value="1"/>
</dbReference>
<comment type="similarity">
    <text evidence="3">Belongs to the glycosyl hydrolase 81 family.</text>
</comment>
<feature type="compositionally biased region" description="Basic and acidic residues" evidence="12">
    <location>
        <begin position="240"/>
        <end position="262"/>
    </location>
</feature>
<evidence type="ECO:0000256" key="6">
    <source>
        <dbReference type="ARBA" id="ARBA00022801"/>
    </source>
</evidence>
<keyword evidence="6 16" id="KW-0378">Hydrolase</keyword>
<evidence type="ECO:0000256" key="11">
    <source>
        <dbReference type="ARBA" id="ARBA00023326"/>
    </source>
</evidence>
<keyword evidence="8" id="KW-0119">Carbohydrate metabolism</keyword>
<evidence type="ECO:0000259" key="15">
    <source>
        <dbReference type="Pfam" id="PF17652"/>
    </source>
</evidence>
<accession>A0ABR0GG21</accession>
<organism evidence="16 17">
    <name type="scientific">Podospora pseudocomata</name>
    <dbReference type="NCBI Taxonomy" id="2093779"/>
    <lineage>
        <taxon>Eukaryota</taxon>
        <taxon>Fungi</taxon>
        <taxon>Dikarya</taxon>
        <taxon>Ascomycota</taxon>
        <taxon>Pezizomycotina</taxon>
        <taxon>Sordariomycetes</taxon>
        <taxon>Sordariomycetidae</taxon>
        <taxon>Sordariales</taxon>
        <taxon>Podosporaceae</taxon>
        <taxon>Podospora</taxon>
    </lineage>
</organism>
<evidence type="ECO:0000256" key="1">
    <source>
        <dbReference type="ARBA" id="ARBA00000382"/>
    </source>
</evidence>
<feature type="compositionally biased region" description="Polar residues" evidence="12">
    <location>
        <begin position="698"/>
        <end position="726"/>
    </location>
</feature>
<comment type="caution">
    <text evidence="16">The sequence shown here is derived from an EMBL/GenBank/DDBJ whole genome shotgun (WGS) entry which is preliminary data.</text>
</comment>
<evidence type="ECO:0000256" key="3">
    <source>
        <dbReference type="ARBA" id="ARBA00010730"/>
    </source>
</evidence>
<gene>
    <name evidence="16" type="primary">ACF2</name>
    <name evidence="16" type="ORF">QC762_0068370</name>
</gene>
<feature type="compositionally biased region" description="Low complexity" evidence="12">
    <location>
        <begin position="584"/>
        <end position="596"/>
    </location>
</feature>
<dbReference type="Pfam" id="PF10451">
    <property type="entry name" value="Stn1"/>
    <property type="match status" value="1"/>
</dbReference>
<feature type="compositionally biased region" description="Basic and acidic residues" evidence="12">
    <location>
        <begin position="483"/>
        <end position="495"/>
    </location>
</feature>
<evidence type="ECO:0000313" key="17">
    <source>
        <dbReference type="Proteomes" id="UP001323405"/>
    </source>
</evidence>
<dbReference type="EMBL" id="JAFFHA010000006">
    <property type="protein sequence ID" value="KAK4654706.1"/>
    <property type="molecule type" value="Genomic_DNA"/>
</dbReference>
<evidence type="ECO:0000256" key="7">
    <source>
        <dbReference type="ARBA" id="ARBA00022895"/>
    </source>
</evidence>
<dbReference type="GO" id="GO:0052861">
    <property type="term" value="F:endo-1,3(4)-beta-glucanase activity"/>
    <property type="evidence" value="ECO:0007669"/>
    <property type="project" value="UniProtKB-EC"/>
</dbReference>
<feature type="compositionally biased region" description="Basic and acidic residues" evidence="12">
    <location>
        <begin position="297"/>
        <end position="332"/>
    </location>
</feature>
<dbReference type="InterPro" id="IPR040451">
    <property type="entry name" value="GH81_N"/>
</dbReference>
<evidence type="ECO:0000256" key="5">
    <source>
        <dbReference type="ARBA" id="ARBA00022454"/>
    </source>
</evidence>
<evidence type="ECO:0000256" key="10">
    <source>
        <dbReference type="ARBA" id="ARBA00023316"/>
    </source>
</evidence>
<feature type="compositionally biased region" description="Low complexity" evidence="12">
    <location>
        <begin position="770"/>
        <end position="785"/>
    </location>
</feature>
<dbReference type="RefSeq" id="XP_062743681.1">
    <property type="nucleotide sequence ID" value="XM_062883706.1"/>
</dbReference>
<dbReference type="SUPFAM" id="SSF50249">
    <property type="entry name" value="Nucleic acid-binding proteins"/>
    <property type="match status" value="1"/>
</dbReference>
<dbReference type="Gene3D" id="2.40.50.140">
    <property type="entry name" value="Nucleic acid-binding proteins"/>
    <property type="match status" value="1"/>
</dbReference>
<feature type="region of interest" description="Disordered" evidence="12">
    <location>
        <begin position="136"/>
        <end position="157"/>
    </location>
</feature>
<dbReference type="InterPro" id="IPR040720">
    <property type="entry name" value="GH81_C"/>
</dbReference>
<dbReference type="InterPro" id="IPR005200">
    <property type="entry name" value="Endo-beta-glucanase"/>
</dbReference>
<feature type="compositionally biased region" description="Low complexity" evidence="12">
    <location>
        <begin position="677"/>
        <end position="686"/>
    </location>
</feature>
<feature type="compositionally biased region" description="Polar residues" evidence="12">
    <location>
        <begin position="735"/>
        <end position="755"/>
    </location>
</feature>
<dbReference type="PANTHER" id="PTHR31983">
    <property type="entry name" value="ENDO-1,3(4)-BETA-GLUCANASE 1"/>
    <property type="match status" value="1"/>
</dbReference>
<feature type="domain" description="Glycosyl hydrolase family 81 C-terminal" evidence="15">
    <location>
        <begin position="1224"/>
        <end position="1576"/>
    </location>
</feature>
<keyword evidence="9 16" id="KW-0326">Glycosidase</keyword>
<protein>
    <recommendedName>
        <fullName evidence="4">glucan endo-1,3-beta-D-glucosidase</fullName>
        <ecNumber evidence="4">3.2.1.39</ecNumber>
    </recommendedName>
</protein>
<keyword evidence="7" id="KW-0779">Telomere</keyword>
<feature type="domain" description="Glycosyl hydrolase family 81 N-terminal" evidence="13">
    <location>
        <begin position="894"/>
        <end position="1215"/>
    </location>
</feature>
<feature type="domain" description="CST complex subunit Stn1 N-terminal" evidence="14">
    <location>
        <begin position="82"/>
        <end position="127"/>
    </location>
</feature>
<feature type="compositionally biased region" description="Polar residues" evidence="12">
    <location>
        <begin position="786"/>
        <end position="796"/>
    </location>
</feature>
<evidence type="ECO:0000256" key="12">
    <source>
        <dbReference type="SAM" id="MobiDB-lite"/>
    </source>
</evidence>
<evidence type="ECO:0000256" key="4">
    <source>
        <dbReference type="ARBA" id="ARBA00012780"/>
    </source>
</evidence>
<dbReference type="Pfam" id="PF17652">
    <property type="entry name" value="Glyco_hydro81C"/>
    <property type="match status" value="1"/>
</dbReference>
<reference evidence="16 17" key="1">
    <citation type="journal article" date="2023" name="bioRxiv">
        <title>High-quality genome assemblies of four members of thePodospora anserinaspecies complex.</title>
        <authorList>
            <person name="Ament-Velasquez S.L."/>
            <person name="Vogan A.A."/>
            <person name="Wallerman O."/>
            <person name="Hartmann F."/>
            <person name="Gautier V."/>
            <person name="Silar P."/>
            <person name="Giraud T."/>
            <person name="Johannesson H."/>
        </authorList>
    </citation>
    <scope>NUCLEOTIDE SEQUENCE [LARGE SCALE GENOMIC DNA]</scope>
    <source>
        <strain evidence="16 17">CBS 415.72m</strain>
    </source>
</reference>
<feature type="compositionally biased region" description="Polar residues" evidence="12">
    <location>
        <begin position="558"/>
        <end position="567"/>
    </location>
</feature>
<evidence type="ECO:0000313" key="16">
    <source>
        <dbReference type="EMBL" id="KAK4654706.1"/>
    </source>
</evidence>
<dbReference type="Gene3D" id="2.70.98.30">
    <property type="entry name" value="Golgi alpha-mannosidase II, domain 4"/>
    <property type="match status" value="1"/>
</dbReference>
<dbReference type="PANTHER" id="PTHR31983:SF0">
    <property type="entry name" value="GLUCAN ENDO-1,3-BETA-D-GLUCOSIDASE 2"/>
    <property type="match status" value="1"/>
</dbReference>
<evidence type="ECO:0000256" key="2">
    <source>
        <dbReference type="ARBA" id="ARBA00004574"/>
    </source>
</evidence>
<dbReference type="InterPro" id="IPR018856">
    <property type="entry name" value="Stn1_N"/>
</dbReference>
<feature type="compositionally biased region" description="Polar residues" evidence="12">
    <location>
        <begin position="605"/>
        <end position="614"/>
    </location>
</feature>
<evidence type="ECO:0000259" key="14">
    <source>
        <dbReference type="Pfam" id="PF10451"/>
    </source>
</evidence>
<keyword evidence="5" id="KW-0158">Chromosome</keyword>
<dbReference type="Pfam" id="PF03639">
    <property type="entry name" value="Glyco_hydro_81"/>
    <property type="match status" value="1"/>
</dbReference>
<keyword evidence="10" id="KW-0961">Cell wall biogenesis/degradation</keyword>
<dbReference type="Proteomes" id="UP001323405">
    <property type="component" value="Unassembled WGS sequence"/>
</dbReference>
<feature type="compositionally biased region" description="Basic and acidic residues" evidence="12">
    <location>
        <begin position="523"/>
        <end position="542"/>
    </location>
</feature>
<dbReference type="GeneID" id="87903378"/>
<feature type="region of interest" description="Disordered" evidence="12">
    <location>
        <begin position="677"/>
        <end position="796"/>
    </location>
</feature>
<feature type="region of interest" description="Disordered" evidence="12">
    <location>
        <begin position="1"/>
        <end position="20"/>
    </location>
</feature>
<feature type="region of interest" description="Disordered" evidence="12">
    <location>
        <begin position="228"/>
        <end position="395"/>
    </location>
</feature>
<sequence>MTLGVPHRPPLDQAPDQGIVPDWVKPSTSFTTSTMADSGSASSELEFYPQFCFHLSPTAGRWCHLQATDIAALTFNPGFEGQDVYFYLNHPIKWARIAGVVVAIQEFAHRIIYTIDDSSGATIECVVATPPQYPAVTNYKNPRDPDTSADGKPLPKTDGPIDIGHVIDIKGGISVFRDVRQIRAEKITHLRTTEQEAVFWQKIALLRKEVLCRPWVVDPKEVRKLRREEEGRVKKSKLTGLERESKRRKLEEDTVVEGEGRPSRVSRKTGLEKGTQSGGVLVAEVATDGRHSHHHRTGLERRATTRAEVLHHESGSPDRRRRKTGLEPRRPSVGDGGRPAARLRQPLERPDLDETMSGSHSQLRTGLERRSTRSKAQDPIPSSLRSRQTGPEKTSILEVADHDTALSTSRLTGLERRSLLRKAELGPAVREIKHRKTGLEKSSILEATDDTTLSTTRPTGLEKRSSRTIEQAPASACRSQKTGLERTSRPKRQDMTEDATVISTGSRPYKTGLERAASQRTGDLGHKTGLERQRSRDLEKQPNTHYRAAGLEPRKQGQHSSDPSQARITGLERQGSRRALVEKSSQNSQNSQSDQQLQEDKCEPGTTTLRSSSIKRPESPVLVRGKMRLTGLERVVLAVPPPDGRKYPRPWFPIWRTVTVTAQGQPAAATGTCVAVTGDSSSSTASKRSHSIPFGSPGWTTERPSVIISTRSDSGSEAEQTIQAVSEESPDGDTTLFSDETSPASGQQPASSTGSGEVASEVTPTPEVVTQPASPTSSTQPTSTTDLGDTNTVSVITSVNPSGTLQILPTDVPIESTNTGTIPTDAPSSGYPTSQPLITSPIPSPTELISATASVPTDQPSAPSETVSMIVPNIFAAPISTDPPPSQIPQRKDHPAPRIGIKSAGPIGTNKFYNNFFLGNQTSPSYLFPYSVTWARGGGASGTWGMAISHVDASQRVYGQNDPGSGAARYYINPIGIHSVCLSAKELGPGTVLTSDNLTDFSSLVSLRAREGGQAVIQFPLVQGAGFVTGVYNGGQPVVQTGIFFKTVTRASKEAKEGVVKYRLHLEDGTTWLVYAYHTKGEALNLQVVNNGRAESTGPFYGIVQVAKASDGESEKVYDQACGTYAVGVDLSGGVNGKTGTYRFGFRKQGMYQSPVAQFALPHHLSSFDDGTRGKVTGVKLQTPTKGVAYLVLADSWTMVETELPTGIGFLPWSPEAGEVKGLSEGVRSFVKGVALQEVSQDMLQQSDQNSMYFSGKALAKFASIILVIRDMLGDEALALTALNQLKQAFARFAENRQQFPLVYEGGWGGVVSSASYVTGNSGADFGNSYYNDHHFHYGYFILTAAIIGHLDPSWIPANKAYVNTLVRDVANPSAADQYFPVWRNFDWYHGHSWAHGLFDTLDGKDQESSSEDTMASYALKMWGTVSGDQNLAARGNLMLAVQARSLNSYYLYTESNTVQPKNFIGNKVAGILFENKVDHTTYFGTNIEYVQGIHMLPLLPHTPMVRRKEFVREEWDAYFSGGRAEQVTGGWKGILMGNYGTIDPRGGYDFFSGGGRGGVFKGEWLDGGASLTWYLAYCAALGGL</sequence>
<dbReference type="Gene3D" id="1.10.287.1170">
    <property type="entry name" value="glycoside hydrolase family 81 endo-[beta] glucanase"/>
    <property type="match status" value="1"/>
</dbReference>
<feature type="compositionally biased region" description="Low complexity" evidence="12">
    <location>
        <begin position="450"/>
        <end position="459"/>
    </location>
</feature>
<evidence type="ECO:0000256" key="8">
    <source>
        <dbReference type="ARBA" id="ARBA00023277"/>
    </source>
</evidence>
<evidence type="ECO:0000256" key="9">
    <source>
        <dbReference type="ARBA" id="ARBA00023295"/>
    </source>
</evidence>
<dbReference type="InterPro" id="IPR012340">
    <property type="entry name" value="NA-bd_OB-fold"/>
</dbReference>
<feature type="compositionally biased region" description="Polar residues" evidence="12">
    <location>
        <begin position="383"/>
        <end position="392"/>
    </location>
</feature>
<dbReference type="EC" id="3.2.1.39" evidence="4"/>
<proteinExistence type="inferred from homology"/>
<dbReference type="CDD" id="cd03524">
    <property type="entry name" value="RPA2_OBF_family"/>
    <property type="match status" value="1"/>
</dbReference>
<name>A0ABR0GG21_9PEZI</name>
<keyword evidence="11" id="KW-0624">Polysaccharide degradation</keyword>
<feature type="region of interest" description="Disordered" evidence="12">
    <location>
        <begin position="434"/>
        <end position="621"/>
    </location>
</feature>
<comment type="catalytic activity">
    <reaction evidence="1">
        <text>Hydrolysis of (1-&gt;3)-beta-D-glucosidic linkages in (1-&gt;3)-beta-D-glucans.</text>
        <dbReference type="EC" id="3.2.1.39"/>
    </reaction>
</comment>